<dbReference type="EMBL" id="CAHIKZ030002358">
    <property type="protein sequence ID" value="CAE1285816.1"/>
    <property type="molecule type" value="Genomic_DNA"/>
</dbReference>
<evidence type="ECO:0000313" key="2">
    <source>
        <dbReference type="EMBL" id="CAE1285816.1"/>
    </source>
</evidence>
<feature type="transmembrane region" description="Helical" evidence="1">
    <location>
        <begin position="126"/>
        <end position="146"/>
    </location>
</feature>
<evidence type="ECO:0000313" key="3">
    <source>
        <dbReference type="Proteomes" id="UP000597762"/>
    </source>
</evidence>
<reference evidence="2" key="1">
    <citation type="submission" date="2021-01" db="EMBL/GenBank/DDBJ databases">
        <authorList>
            <person name="Li R."/>
            <person name="Bekaert M."/>
        </authorList>
    </citation>
    <scope>NUCLEOTIDE SEQUENCE</scope>
    <source>
        <strain evidence="2">Farmed</strain>
    </source>
</reference>
<feature type="transmembrane region" description="Helical" evidence="1">
    <location>
        <begin position="35"/>
        <end position="54"/>
    </location>
</feature>
<dbReference type="AlphaFoldDB" id="A0A812D2X1"/>
<organism evidence="2 3">
    <name type="scientific">Acanthosepion pharaonis</name>
    <name type="common">Pharaoh cuttlefish</name>
    <name type="synonym">Sepia pharaonis</name>
    <dbReference type="NCBI Taxonomy" id="158019"/>
    <lineage>
        <taxon>Eukaryota</taxon>
        <taxon>Metazoa</taxon>
        <taxon>Spiralia</taxon>
        <taxon>Lophotrochozoa</taxon>
        <taxon>Mollusca</taxon>
        <taxon>Cephalopoda</taxon>
        <taxon>Coleoidea</taxon>
        <taxon>Decapodiformes</taxon>
        <taxon>Sepiida</taxon>
        <taxon>Sepiina</taxon>
        <taxon>Sepiidae</taxon>
        <taxon>Acanthosepion</taxon>
    </lineage>
</organism>
<proteinExistence type="predicted"/>
<name>A0A812D2X1_ACAPH</name>
<comment type="caution">
    <text evidence="2">The sequence shown here is derived from an EMBL/GenBank/DDBJ whole genome shotgun (WGS) entry which is preliminary data.</text>
</comment>
<keyword evidence="1" id="KW-0812">Transmembrane</keyword>
<keyword evidence="1" id="KW-0472">Membrane</keyword>
<gene>
    <name evidence="2" type="ORF">SPHA_45640</name>
</gene>
<dbReference type="Proteomes" id="UP000597762">
    <property type="component" value="Unassembled WGS sequence"/>
</dbReference>
<evidence type="ECO:0000256" key="1">
    <source>
        <dbReference type="SAM" id="Phobius"/>
    </source>
</evidence>
<feature type="transmembrane region" description="Helical" evidence="1">
    <location>
        <begin position="101"/>
        <end position="119"/>
    </location>
</feature>
<feature type="transmembrane region" description="Helical" evidence="1">
    <location>
        <begin position="61"/>
        <end position="81"/>
    </location>
</feature>
<keyword evidence="3" id="KW-1185">Reference proteome</keyword>
<accession>A0A812D2X1</accession>
<keyword evidence="1" id="KW-1133">Transmembrane helix</keyword>
<sequence length="187" mass="21159">MAKGQSNAEGEYWAKYHSGWVEEYDDWTANTHRSFHFLFHILFFFFFFFSFSLSHTCTHSCYPFSLSVLANSSFSSSSSFFLPLHPLCLTNSKDTGALSPLIFFLFFFLSLESGATLSLPLTPFPLFLLLLLWHVPVSCICSFVTFSSPITSFPPLSKIIDDADDDDSAGHRPHITPSTNCCDKYKL</sequence>
<protein>
    <submittedName>
        <fullName evidence="2">Uncharacterized protein</fullName>
    </submittedName>
</protein>